<dbReference type="Pfam" id="PF00651">
    <property type="entry name" value="BTB"/>
    <property type="match status" value="1"/>
</dbReference>
<feature type="compositionally biased region" description="Polar residues" evidence="2">
    <location>
        <begin position="136"/>
        <end position="156"/>
    </location>
</feature>
<feature type="region of interest" description="Disordered" evidence="2">
    <location>
        <begin position="1026"/>
        <end position="1051"/>
    </location>
</feature>
<feature type="domain" description="HTH CENPB-type" evidence="4">
    <location>
        <begin position="677"/>
        <end position="749"/>
    </location>
</feature>
<organism evidence="5 6">
    <name type="scientific">Sinanodonta woodiana</name>
    <name type="common">Chinese pond mussel</name>
    <name type="synonym">Anodonta woodiana</name>
    <dbReference type="NCBI Taxonomy" id="1069815"/>
    <lineage>
        <taxon>Eukaryota</taxon>
        <taxon>Metazoa</taxon>
        <taxon>Spiralia</taxon>
        <taxon>Lophotrochozoa</taxon>
        <taxon>Mollusca</taxon>
        <taxon>Bivalvia</taxon>
        <taxon>Autobranchia</taxon>
        <taxon>Heteroconchia</taxon>
        <taxon>Palaeoheterodonta</taxon>
        <taxon>Unionida</taxon>
        <taxon>Unionoidea</taxon>
        <taxon>Unionidae</taxon>
        <taxon>Unioninae</taxon>
        <taxon>Sinanodonta</taxon>
    </lineage>
</organism>
<dbReference type="AlphaFoldDB" id="A0ABD3TYZ9"/>
<keyword evidence="1" id="KW-0238">DNA-binding</keyword>
<dbReference type="InterPro" id="IPR051839">
    <property type="entry name" value="RD_transcriptional_regulator"/>
</dbReference>
<feature type="region of interest" description="Disordered" evidence="2">
    <location>
        <begin position="893"/>
        <end position="1008"/>
    </location>
</feature>
<dbReference type="InterPro" id="IPR000210">
    <property type="entry name" value="BTB/POZ_dom"/>
</dbReference>
<evidence type="ECO:0000313" key="5">
    <source>
        <dbReference type="EMBL" id="KAL3841771.1"/>
    </source>
</evidence>
<dbReference type="Pfam" id="PF03221">
    <property type="entry name" value="HTH_Tnp_Tc5"/>
    <property type="match status" value="1"/>
</dbReference>
<feature type="compositionally biased region" description="Acidic residues" evidence="2">
    <location>
        <begin position="995"/>
        <end position="1008"/>
    </location>
</feature>
<feature type="domain" description="HTH CENPB-type" evidence="4">
    <location>
        <begin position="817"/>
        <end position="889"/>
    </location>
</feature>
<feature type="compositionally biased region" description="Polar residues" evidence="2">
    <location>
        <begin position="172"/>
        <end position="189"/>
    </location>
</feature>
<gene>
    <name evidence="5" type="ORF">ACJMK2_019872</name>
</gene>
<feature type="compositionally biased region" description="Low complexity" evidence="2">
    <location>
        <begin position="195"/>
        <end position="204"/>
    </location>
</feature>
<keyword evidence="6" id="KW-1185">Reference proteome</keyword>
<feature type="region of interest" description="Disordered" evidence="2">
    <location>
        <begin position="579"/>
        <end position="603"/>
    </location>
</feature>
<reference evidence="5 6" key="1">
    <citation type="submission" date="2024-11" db="EMBL/GenBank/DDBJ databases">
        <title>Chromosome-level genome assembly of the freshwater bivalve Anodonta woodiana.</title>
        <authorList>
            <person name="Chen X."/>
        </authorList>
    </citation>
    <scope>NUCLEOTIDE SEQUENCE [LARGE SCALE GENOMIC DNA]</scope>
    <source>
        <strain evidence="5">MN2024</strain>
        <tissue evidence="5">Gills</tissue>
    </source>
</reference>
<feature type="compositionally biased region" description="Acidic residues" evidence="2">
    <location>
        <begin position="1041"/>
        <end position="1051"/>
    </location>
</feature>
<dbReference type="SMART" id="SM00225">
    <property type="entry name" value="BTB"/>
    <property type="match status" value="1"/>
</dbReference>
<dbReference type="PROSITE" id="PS51253">
    <property type="entry name" value="HTH_CENPB"/>
    <property type="match status" value="2"/>
</dbReference>
<evidence type="ECO:0000313" key="6">
    <source>
        <dbReference type="Proteomes" id="UP001634394"/>
    </source>
</evidence>
<dbReference type="PANTHER" id="PTHR33215:SF13">
    <property type="entry name" value="PROTEIN DISTAL ANTENNA"/>
    <property type="match status" value="1"/>
</dbReference>
<protein>
    <submittedName>
        <fullName evidence="5">Uncharacterized protein</fullName>
    </submittedName>
</protein>
<dbReference type="Proteomes" id="UP001634394">
    <property type="component" value="Unassembled WGS sequence"/>
</dbReference>
<dbReference type="EMBL" id="JBJQND010000017">
    <property type="protein sequence ID" value="KAL3841771.1"/>
    <property type="molecule type" value="Genomic_DNA"/>
</dbReference>
<dbReference type="Pfam" id="PF09607">
    <property type="entry name" value="BrkDBD"/>
    <property type="match status" value="1"/>
</dbReference>
<feature type="region of interest" description="Disordered" evidence="2">
    <location>
        <begin position="136"/>
        <end position="206"/>
    </location>
</feature>
<comment type="caution">
    <text evidence="5">The sequence shown here is derived from an EMBL/GenBank/DDBJ whole genome shotgun (WGS) entry which is preliminary data.</text>
</comment>
<dbReference type="InterPro" id="IPR018586">
    <property type="entry name" value="Brinker_DNA-bd"/>
</dbReference>
<evidence type="ECO:0000256" key="1">
    <source>
        <dbReference type="ARBA" id="ARBA00023125"/>
    </source>
</evidence>
<name>A0ABD3TYZ9_SINWO</name>
<evidence type="ECO:0000256" key="2">
    <source>
        <dbReference type="SAM" id="MobiDB-lite"/>
    </source>
</evidence>
<evidence type="ECO:0000259" key="3">
    <source>
        <dbReference type="PROSITE" id="PS50097"/>
    </source>
</evidence>
<dbReference type="PANTHER" id="PTHR33215">
    <property type="entry name" value="PROTEIN DISTAL ANTENNA"/>
    <property type="match status" value="1"/>
</dbReference>
<proteinExistence type="predicted"/>
<dbReference type="SUPFAM" id="SSF54695">
    <property type="entry name" value="POZ domain"/>
    <property type="match status" value="1"/>
</dbReference>
<feature type="compositionally biased region" description="Basic and acidic residues" evidence="2">
    <location>
        <begin position="893"/>
        <end position="944"/>
    </location>
</feature>
<dbReference type="Gene3D" id="1.10.10.60">
    <property type="entry name" value="Homeodomain-like"/>
    <property type="match status" value="3"/>
</dbReference>
<dbReference type="SMART" id="SM00674">
    <property type="entry name" value="CENPB"/>
    <property type="match status" value="2"/>
</dbReference>
<dbReference type="GO" id="GO:0003677">
    <property type="term" value="F:DNA binding"/>
    <property type="evidence" value="ECO:0007669"/>
    <property type="project" value="UniProtKB-KW"/>
</dbReference>
<feature type="compositionally biased region" description="Basic residues" evidence="2">
    <location>
        <begin position="973"/>
        <end position="983"/>
    </location>
</feature>
<dbReference type="InterPro" id="IPR006600">
    <property type="entry name" value="HTH_CenpB_DNA-bd_dom"/>
</dbReference>
<dbReference type="Gene3D" id="3.30.710.10">
    <property type="entry name" value="Potassium Channel Kv1.1, Chain A"/>
    <property type="match status" value="1"/>
</dbReference>
<sequence>MERVFLNPDHSSQLLVQMSELWRREKFCDAALNLTGAKYKLHKLVLMAACPDILMILAHTEEGNLFDFYLPRDVEHVAVQAILGYFYDGAIQLKEGTIGGVEKLSELLQISQLIQYCREFRSIMAAKNGAQNQCSDQAQEQGETTASAVVPDSTTCGGIGGDGQNRVKEESGVSTSSQRKLKTPQTSIVIKSEPTESPSENTSPFRSSKIVVVSLSQQPTMLKGLVPTNLVCPGSNMHSDNDANIANVSDFSVESSAATSNITGMSGISRSFSSHVSSPNPQSNTISRPSVSARSSHELSINSCGNNMLVSPTVETIMPVLSPGIAKISKEHGYNNVNPGVREMLQTTGSSQKQVITKMSPQDKGWTIQGETVREQLSAKLNKNQGSSKDTVPFYSQECVNIDHVVSSVDSIESEINDSIDPTNNEDNDIEMFVHSNPQERMVKSGLRSHVFSDNEVPSHITIPAIQPHYISASQLSSPVSGASELQSVMQKAEQIMMELIDSQSPPPSNRLEVMAHKNPHGTHSVPRLESRSLSIKELPAHSGTQRLEESNNVFNNSVSLSLPGPSHVQKTAMLMSKQNAQDQVDVEGPSANKKAKISLDPEHIQVEDLDGQKKAKKRTSTPRRNLPAEDKLKILESLEQIGLAATEKKFKVRESTIRGWRNKKNELIELSKKSMKRNRSRPPKLISLDSVLKKWIAEEYKSKGEKINRDEVCSKAVGIAKECGIQHFSASQSWFRNFYAKFKTELETFISMKRTVSNDKRFIRKSYTRDFKLEVIEYAEKHRNYKAEKKFGVSESTIRDWIKRKSKLEKMDQHKKRCREGKPEYVELEQKVRDWVVLNQQIMKRKLTTVEIRKKACEFAVLMKVDSFRGRSNWYSAFIRRHKIDLEALRQKNQDSISEESKIKEASPCKSKDVEKPSPESRCVKPSEYRTNVQKEFESESKTDSGTGDDDVRSNVGGMSEVYSRPHENSKKMSRFGRQFKPKKFDNSLVGDELSSELSEDENDLTDDEAKAKKMQFEKEEEMLILSDFDNAWEATDSSEGTDEEEEEKN</sequence>
<accession>A0ABD3TYZ9</accession>
<dbReference type="InterPro" id="IPR009057">
    <property type="entry name" value="Homeodomain-like_sf"/>
</dbReference>
<feature type="domain" description="BTB" evidence="3">
    <location>
        <begin position="28"/>
        <end position="95"/>
    </location>
</feature>
<dbReference type="InterPro" id="IPR011333">
    <property type="entry name" value="SKP1/BTB/POZ_sf"/>
</dbReference>
<evidence type="ECO:0000259" key="4">
    <source>
        <dbReference type="PROSITE" id="PS51253"/>
    </source>
</evidence>
<dbReference type="SUPFAM" id="SSF46689">
    <property type="entry name" value="Homeodomain-like"/>
    <property type="match status" value="3"/>
</dbReference>
<feature type="region of interest" description="Disordered" evidence="2">
    <location>
        <begin position="273"/>
        <end position="298"/>
    </location>
</feature>
<dbReference type="PROSITE" id="PS50097">
    <property type="entry name" value="BTB"/>
    <property type="match status" value="1"/>
</dbReference>